<reference evidence="5" key="2">
    <citation type="submission" date="2016-03" db="EMBL/GenBank/DDBJ databases">
        <title>Streptococcus antelopensis sp. nov., isolated from the feces of the Tibetan antelope (Pantholops hodgsonii) in Hoh Xil National Nature Reserve, Qinghai, China.</title>
        <authorList>
            <person name="Bai X."/>
        </authorList>
    </citation>
    <scope>NUCLEOTIDE SEQUENCE [LARGE SCALE GENOMIC DNA]</scope>
    <source>
        <strain evidence="5">TA 26</strain>
    </source>
</reference>
<dbReference type="Proteomes" id="UP000077317">
    <property type="component" value="Chromosome"/>
</dbReference>
<keyword evidence="2" id="KW-0472">Membrane</keyword>
<dbReference type="EMBL" id="CP014699">
    <property type="protein sequence ID" value="AND78971.1"/>
    <property type="molecule type" value="Genomic_DNA"/>
</dbReference>
<gene>
    <name evidence="4" type="ORF">A0O21_02515</name>
</gene>
<evidence type="ECO:0000256" key="2">
    <source>
        <dbReference type="SAM" id="Phobius"/>
    </source>
</evidence>
<proteinExistence type="predicted"/>
<dbReference type="InterPro" id="IPR025711">
    <property type="entry name" value="PepSY"/>
</dbReference>
<keyword evidence="2" id="KW-1133">Transmembrane helix</keyword>
<keyword evidence="5" id="KW-1185">Reference proteome</keyword>
<evidence type="ECO:0000256" key="1">
    <source>
        <dbReference type="SAM" id="MobiDB-lite"/>
    </source>
</evidence>
<feature type="region of interest" description="Disordered" evidence="1">
    <location>
        <begin position="97"/>
        <end position="128"/>
    </location>
</feature>
<dbReference type="RefSeq" id="WP_082854398.1">
    <property type="nucleotide sequence ID" value="NZ_CP014699.1"/>
</dbReference>
<feature type="transmembrane region" description="Helical" evidence="2">
    <location>
        <begin position="6"/>
        <end position="27"/>
    </location>
</feature>
<dbReference type="KEGG" id="spat:A0O21_02515"/>
<feature type="compositionally biased region" description="Low complexity" evidence="1">
    <location>
        <begin position="101"/>
        <end position="119"/>
    </location>
</feature>
<dbReference type="Gene3D" id="3.10.450.40">
    <property type="match status" value="2"/>
</dbReference>
<name>A0A172Q657_9STRE</name>
<dbReference type="Pfam" id="PF03413">
    <property type="entry name" value="PepSY"/>
    <property type="match status" value="2"/>
</dbReference>
<feature type="domain" description="PepSY" evidence="3">
    <location>
        <begin position="32"/>
        <end position="93"/>
    </location>
</feature>
<evidence type="ECO:0000313" key="4">
    <source>
        <dbReference type="EMBL" id="AND78971.1"/>
    </source>
</evidence>
<sequence length="198" mass="21723">MKRRLLKIGLPLLVIISVIGGLIFAYLRPHYKLSAQQAQSIALKHAGLTASDVTFSSTKRDTENFRATYEVEFHTKDTEYDYTIDAADGSVLSHDLETKGTTASSSTSASSSTAPSSDTSSDKSDQELTADQAKAIALTDAGLEESAVINLKVEKEFEYNRSYYEVDFDDPVAGLEYDYDIDSVSGEILKRSQEPLND</sequence>
<keyword evidence="2" id="KW-0812">Transmembrane</keyword>
<dbReference type="OrthoDB" id="9780101at2"/>
<evidence type="ECO:0000313" key="5">
    <source>
        <dbReference type="Proteomes" id="UP000077317"/>
    </source>
</evidence>
<protein>
    <recommendedName>
        <fullName evidence="3">PepSY domain-containing protein</fullName>
    </recommendedName>
</protein>
<feature type="domain" description="PepSY" evidence="3">
    <location>
        <begin position="128"/>
        <end position="190"/>
    </location>
</feature>
<organism evidence="4 5">
    <name type="scientific">Streptococcus pantholopis</name>
    <dbReference type="NCBI Taxonomy" id="1811193"/>
    <lineage>
        <taxon>Bacteria</taxon>
        <taxon>Bacillati</taxon>
        <taxon>Bacillota</taxon>
        <taxon>Bacilli</taxon>
        <taxon>Lactobacillales</taxon>
        <taxon>Streptococcaceae</taxon>
        <taxon>Streptococcus</taxon>
    </lineage>
</organism>
<evidence type="ECO:0000259" key="3">
    <source>
        <dbReference type="Pfam" id="PF03413"/>
    </source>
</evidence>
<reference evidence="4 5" key="1">
    <citation type="journal article" date="2016" name="Int. J. Syst. Evol. Microbiol.">
        <title>Streptococcuspantholopis sp. nov., isolated from faeces of the Tibetan antelope (Pantholops hodgsonii).</title>
        <authorList>
            <person name="Bai X."/>
            <person name="Xiong Y."/>
            <person name="Lu S."/>
            <person name="Jin D."/>
            <person name="Lai X."/>
            <person name="Yang J."/>
            <person name="Niu L."/>
            <person name="Hu S."/>
            <person name="Meng X."/>
            <person name="Pu J."/>
            <person name="Ye C."/>
            <person name="Xu J."/>
        </authorList>
    </citation>
    <scope>NUCLEOTIDE SEQUENCE [LARGE SCALE GENOMIC DNA]</scope>
    <source>
        <strain evidence="4 5">TA 26</strain>
    </source>
</reference>
<dbReference type="AlphaFoldDB" id="A0A172Q657"/>
<accession>A0A172Q657</accession>